<dbReference type="SUPFAM" id="SSF52279">
    <property type="entry name" value="Beta-D-glucan exohydrolase, C-terminal domain"/>
    <property type="match status" value="1"/>
</dbReference>
<accession>A0AAD5BJT2</accession>
<dbReference type="AlphaFoldDB" id="A0AAD5BJT2"/>
<dbReference type="InterPro" id="IPR036881">
    <property type="entry name" value="Glyco_hydro_3_C_sf"/>
</dbReference>
<keyword evidence="4" id="KW-1185">Reference proteome</keyword>
<dbReference type="PRINTS" id="PR00133">
    <property type="entry name" value="GLHYDRLASE3"/>
</dbReference>
<name>A0AAD5BJT2_AMBAR</name>
<dbReference type="InterPro" id="IPR001764">
    <property type="entry name" value="Glyco_hydro_3_N"/>
</dbReference>
<evidence type="ECO:0000256" key="1">
    <source>
        <dbReference type="ARBA" id="ARBA00022801"/>
    </source>
</evidence>
<dbReference type="Gene3D" id="3.40.50.1700">
    <property type="entry name" value="Glycoside hydrolase family 3 C-terminal domain"/>
    <property type="match status" value="1"/>
</dbReference>
<dbReference type="InterPro" id="IPR051915">
    <property type="entry name" value="Cellulose_Degrad_GH3"/>
</dbReference>
<protein>
    <recommendedName>
        <fullName evidence="2">Glycoside hydrolase family 3 N-terminal domain-containing protein</fullName>
    </recommendedName>
</protein>
<dbReference type="PANTHER" id="PTHR30620:SF35">
    <property type="entry name" value="GLYCOSYL HYDROLASE FAMILY PROTEIN"/>
    <property type="match status" value="1"/>
</dbReference>
<feature type="domain" description="Glycoside hydrolase family 3 N-terminal" evidence="2">
    <location>
        <begin position="42"/>
        <end position="195"/>
    </location>
</feature>
<gene>
    <name evidence="3" type="ORF">M8C21_016868</name>
</gene>
<dbReference type="SUPFAM" id="SSF51445">
    <property type="entry name" value="(Trans)glycosidases"/>
    <property type="match status" value="1"/>
</dbReference>
<dbReference type="InterPro" id="IPR036962">
    <property type="entry name" value="Glyco_hydro_3_N_sf"/>
</dbReference>
<evidence type="ECO:0000313" key="4">
    <source>
        <dbReference type="Proteomes" id="UP001206925"/>
    </source>
</evidence>
<dbReference type="FunFam" id="3.20.20.300:FF:000056">
    <property type="match status" value="1"/>
</dbReference>
<keyword evidence="1" id="KW-0378">Hydrolase</keyword>
<feature type="non-terminal residue" evidence="3">
    <location>
        <position position="1"/>
    </location>
</feature>
<evidence type="ECO:0000259" key="2">
    <source>
        <dbReference type="Pfam" id="PF00933"/>
    </source>
</evidence>
<dbReference type="Pfam" id="PF00933">
    <property type="entry name" value="Glyco_hydro_3"/>
    <property type="match status" value="1"/>
</dbReference>
<reference evidence="3" key="1">
    <citation type="submission" date="2022-06" db="EMBL/GenBank/DDBJ databases">
        <title>Uncovering the hologenomic basis of an extraordinary plant invasion.</title>
        <authorList>
            <person name="Bieker V.C."/>
            <person name="Martin M.D."/>
            <person name="Gilbert T."/>
            <person name="Hodgins K."/>
            <person name="Battlay P."/>
            <person name="Petersen B."/>
            <person name="Wilson J."/>
        </authorList>
    </citation>
    <scope>NUCLEOTIDE SEQUENCE</scope>
    <source>
        <strain evidence="3">AA19_3_7</strain>
        <tissue evidence="3">Leaf</tissue>
    </source>
</reference>
<dbReference type="GO" id="GO:0009251">
    <property type="term" value="P:glucan catabolic process"/>
    <property type="evidence" value="ECO:0007669"/>
    <property type="project" value="TreeGrafter"/>
</dbReference>
<sequence length="286" mass="31299">MGTGTGTNSLKGKIPSTRRRFSLACLKPVLYHIASHSTHVRNKVAACAKHFVADGGTTHGIDENNTVSNEQDLLSIHMPPYYDSVIKGVSTVMASYSSLNGQRMHANGDLITGYLKGKLDFKGFVISDWEGIDRITSPPHSNYTYSVLASISAGIDMVMVPNNYIEFINDLTSLVKNKFIPMERIDDAVSRILRVKFTMGLFENPLADYSMVNEVGSQAHREIAREAVRKSLVLLKNGKTAVDPMLPLPKMSSKILVAGSHADNLGYQCGGWTIGWQGFSGNENTT</sequence>
<evidence type="ECO:0000313" key="3">
    <source>
        <dbReference type="EMBL" id="KAI7724417.1"/>
    </source>
</evidence>
<dbReference type="InterPro" id="IPR017853">
    <property type="entry name" value="GH"/>
</dbReference>
<organism evidence="3 4">
    <name type="scientific">Ambrosia artemisiifolia</name>
    <name type="common">Common ragweed</name>
    <dbReference type="NCBI Taxonomy" id="4212"/>
    <lineage>
        <taxon>Eukaryota</taxon>
        <taxon>Viridiplantae</taxon>
        <taxon>Streptophyta</taxon>
        <taxon>Embryophyta</taxon>
        <taxon>Tracheophyta</taxon>
        <taxon>Spermatophyta</taxon>
        <taxon>Magnoliopsida</taxon>
        <taxon>eudicotyledons</taxon>
        <taxon>Gunneridae</taxon>
        <taxon>Pentapetalae</taxon>
        <taxon>asterids</taxon>
        <taxon>campanulids</taxon>
        <taxon>Asterales</taxon>
        <taxon>Asteraceae</taxon>
        <taxon>Asteroideae</taxon>
        <taxon>Heliantheae alliance</taxon>
        <taxon>Heliantheae</taxon>
        <taxon>Ambrosia</taxon>
    </lineage>
</organism>
<dbReference type="Gene3D" id="3.20.20.300">
    <property type="entry name" value="Glycoside hydrolase, family 3, N-terminal domain"/>
    <property type="match status" value="1"/>
</dbReference>
<proteinExistence type="predicted"/>
<dbReference type="EMBL" id="JAMZMK010012225">
    <property type="protein sequence ID" value="KAI7724417.1"/>
    <property type="molecule type" value="Genomic_DNA"/>
</dbReference>
<comment type="caution">
    <text evidence="3">The sequence shown here is derived from an EMBL/GenBank/DDBJ whole genome shotgun (WGS) entry which is preliminary data.</text>
</comment>
<dbReference type="Proteomes" id="UP001206925">
    <property type="component" value="Unassembled WGS sequence"/>
</dbReference>
<dbReference type="PANTHER" id="PTHR30620">
    <property type="entry name" value="PERIPLASMIC BETA-GLUCOSIDASE-RELATED"/>
    <property type="match status" value="1"/>
</dbReference>
<dbReference type="GO" id="GO:0008422">
    <property type="term" value="F:beta-glucosidase activity"/>
    <property type="evidence" value="ECO:0007669"/>
    <property type="project" value="TreeGrafter"/>
</dbReference>